<keyword evidence="3" id="KW-0653">Protein transport</keyword>
<dbReference type="PROSITE" id="PS50166">
    <property type="entry name" value="IMPORTIN_B_NT"/>
    <property type="match status" value="1"/>
</dbReference>
<dbReference type="PANTHER" id="PTHR10997">
    <property type="entry name" value="IMPORTIN-7, 8, 11"/>
    <property type="match status" value="1"/>
</dbReference>
<accession>A0A317XGX5</accession>
<dbReference type="FunCoup" id="A0A317XGX5">
    <property type="interactions" value="533"/>
</dbReference>
<sequence length="1136" mass="121315">MEQQLVACLESTLSPDSGVRTGAEAQLESLRSPNHDPQGQLGLALVHLLLSCDLAIHIRQSAGLALRKFITHRWSPYFESFLGAPAVDAEVKTQIRQALLSGLSDPIRKIRLATSYAISTIAGPDYPDQYPDLLASIQHLIEQGQPDGIHGAMALLSDFVRVEMDENQLMQVANSILPVLHQLVIDPQRHSASIRARCVLVFRQCLTTLYMVKESYPQAVKQASQTMLPQWLSAMHDVLQVDAAQDLAASTSFSSSSSSTSSSSSAGWQSLYLRNEIFKTLKVAALFRPQFKPLLAGFVHASVSNLTQLMPAFQQIYLSNSSDADPPSPDEGDDDVACDISSLACSILDFISEASRGDRCRDLFVQGGTGGQGAETELFGQLTGLLLVYSGMTTDDEENWANDANAFIADEDDETMTYSLRIAAADLLGLLIDDFPLPTLRCLGSGMQTILQQAHEARARADGDWWKAPEGVLASIGNNADAILEIVESQAEAERALNLESIFSSVVLPNVGTDAPPFLLGRGFVFASQFASALPAELAVQFLEAAVATIEDEAQSMPVKISAVRTVKNFYRHLPTATVGPFVPRIVQRLGPLLTQASDDTLILLVETVQAVVVEEQGSGVGATAASADGTVPAIVDPSIIGEIVQAALQAWSQNARDIFLLSVVSDLLESLAGSKQQGVPAVVVQRSMPLLAAAIGTGTGTGGGEGDEASPSALAETAVELSKSVLDGADPSALRGVVAILCPNLVHVLSTSDDRDVLQNGIECLTVLVKKCCDELLAWRDTRRGGSITAVDAMLQIVARLLAPTSDSESGGLAVGDLVVALLRKASEQMAPVLPQLLGAMVQRLETAQTATFSQSLILPIAYLMHEHDQQARQVMDLLESMQLSAGGPSEAAGGTGAGANGLEVLARKWVENAETFQGFWAQRISALGLTKLLDSRRGILTSVIVKGDILPDDSGIIRTRSRARTMPHKYTQVPLFAKILKVLLKEWESATRGPPNPDGSGGAGGATAFGSRDGARTPETDDEDGEWDDDDDDDDGRGMSSAGKRDEFGFLSDMLGPGGLEALQTGDDDDDLFGLTDDNDDDLKADPVYNMDFKSHLASYIRQLSQHLGQGQLAAQLADQLNTDEKAALQVILR</sequence>
<comment type="subcellular location">
    <subcellularLocation>
        <location evidence="1">Nucleus</location>
    </subcellularLocation>
</comment>
<keyword evidence="8" id="KW-1185">Reference proteome</keyword>
<dbReference type="SMART" id="SM00913">
    <property type="entry name" value="IBN_N"/>
    <property type="match status" value="1"/>
</dbReference>
<evidence type="ECO:0000256" key="4">
    <source>
        <dbReference type="ARBA" id="ARBA00023242"/>
    </source>
</evidence>
<organism evidence="7 8">
    <name type="scientific">Testicularia cyperi</name>
    <dbReference type="NCBI Taxonomy" id="1882483"/>
    <lineage>
        <taxon>Eukaryota</taxon>
        <taxon>Fungi</taxon>
        <taxon>Dikarya</taxon>
        <taxon>Basidiomycota</taxon>
        <taxon>Ustilaginomycotina</taxon>
        <taxon>Ustilaginomycetes</taxon>
        <taxon>Ustilaginales</taxon>
        <taxon>Anthracoideaceae</taxon>
        <taxon>Testicularia</taxon>
    </lineage>
</organism>
<dbReference type="InParanoid" id="A0A317XGX5"/>
<dbReference type="EMBL" id="KZ819208">
    <property type="protein sequence ID" value="PWY97415.1"/>
    <property type="molecule type" value="Genomic_DNA"/>
</dbReference>
<evidence type="ECO:0000313" key="8">
    <source>
        <dbReference type="Proteomes" id="UP000246740"/>
    </source>
</evidence>
<feature type="compositionally biased region" description="Acidic residues" evidence="5">
    <location>
        <begin position="1022"/>
        <end position="1037"/>
    </location>
</feature>
<proteinExistence type="predicted"/>
<evidence type="ECO:0000313" key="7">
    <source>
        <dbReference type="EMBL" id="PWY97415.1"/>
    </source>
</evidence>
<dbReference type="STRING" id="1882483.A0A317XGX5"/>
<feature type="region of interest" description="Disordered" evidence="5">
    <location>
        <begin position="992"/>
        <end position="1052"/>
    </location>
</feature>
<dbReference type="PANTHER" id="PTHR10997:SF9">
    <property type="entry name" value="IMPORTIN-9"/>
    <property type="match status" value="1"/>
</dbReference>
<dbReference type="GO" id="GO:0005829">
    <property type="term" value="C:cytosol"/>
    <property type="evidence" value="ECO:0007669"/>
    <property type="project" value="TreeGrafter"/>
</dbReference>
<feature type="domain" description="Importin N-terminal" evidence="6">
    <location>
        <begin position="23"/>
        <end position="105"/>
    </location>
</feature>
<dbReference type="GO" id="GO:0005635">
    <property type="term" value="C:nuclear envelope"/>
    <property type="evidence" value="ECO:0007669"/>
    <property type="project" value="TreeGrafter"/>
</dbReference>
<dbReference type="Gene3D" id="1.25.10.10">
    <property type="entry name" value="Leucine-rich Repeat Variant"/>
    <property type="match status" value="1"/>
</dbReference>
<evidence type="ECO:0000256" key="2">
    <source>
        <dbReference type="ARBA" id="ARBA00022448"/>
    </source>
</evidence>
<dbReference type="OrthoDB" id="431626at2759"/>
<dbReference type="InterPro" id="IPR056840">
    <property type="entry name" value="HEAT_IPO9_central"/>
</dbReference>
<dbReference type="Pfam" id="PF25018">
    <property type="entry name" value="HEAT_IPO9_c"/>
    <property type="match status" value="1"/>
</dbReference>
<dbReference type="AlphaFoldDB" id="A0A317XGX5"/>
<keyword evidence="2" id="KW-0813">Transport</keyword>
<evidence type="ECO:0000259" key="6">
    <source>
        <dbReference type="PROSITE" id="PS50166"/>
    </source>
</evidence>
<dbReference type="Proteomes" id="UP000246740">
    <property type="component" value="Unassembled WGS sequence"/>
</dbReference>
<dbReference type="GO" id="GO:0031267">
    <property type="term" value="F:small GTPase binding"/>
    <property type="evidence" value="ECO:0007669"/>
    <property type="project" value="InterPro"/>
</dbReference>
<protein>
    <submittedName>
        <fullName evidence="7">ARM repeat-containing protein</fullName>
    </submittedName>
</protein>
<dbReference type="SUPFAM" id="SSF48371">
    <property type="entry name" value="ARM repeat"/>
    <property type="match status" value="1"/>
</dbReference>
<dbReference type="InterPro" id="IPR001494">
    <property type="entry name" value="Importin-beta_N"/>
</dbReference>
<evidence type="ECO:0000256" key="5">
    <source>
        <dbReference type="SAM" id="MobiDB-lite"/>
    </source>
</evidence>
<dbReference type="InterPro" id="IPR016024">
    <property type="entry name" value="ARM-type_fold"/>
</dbReference>
<keyword evidence="4" id="KW-0539">Nucleus</keyword>
<dbReference type="GO" id="GO:0006606">
    <property type="term" value="P:protein import into nucleus"/>
    <property type="evidence" value="ECO:0007669"/>
    <property type="project" value="TreeGrafter"/>
</dbReference>
<evidence type="ECO:0000256" key="3">
    <source>
        <dbReference type="ARBA" id="ARBA00022927"/>
    </source>
</evidence>
<reference evidence="7 8" key="1">
    <citation type="journal article" date="2018" name="Mol. Biol. Evol.">
        <title>Broad Genomic Sampling Reveals a Smut Pathogenic Ancestry of the Fungal Clade Ustilaginomycotina.</title>
        <authorList>
            <person name="Kijpornyongpan T."/>
            <person name="Mondo S.J."/>
            <person name="Barry K."/>
            <person name="Sandor L."/>
            <person name="Lee J."/>
            <person name="Lipzen A."/>
            <person name="Pangilinan J."/>
            <person name="LaButti K."/>
            <person name="Hainaut M."/>
            <person name="Henrissat B."/>
            <person name="Grigoriev I.V."/>
            <person name="Spatafora J.W."/>
            <person name="Aime M.C."/>
        </authorList>
    </citation>
    <scope>NUCLEOTIDE SEQUENCE [LARGE SCALE GENOMIC DNA]</scope>
    <source>
        <strain evidence="7 8">MCA 3645</strain>
    </source>
</reference>
<dbReference type="Pfam" id="PF03810">
    <property type="entry name" value="IBN_N"/>
    <property type="match status" value="1"/>
</dbReference>
<dbReference type="InterPro" id="IPR011989">
    <property type="entry name" value="ARM-like"/>
</dbReference>
<evidence type="ECO:0000256" key="1">
    <source>
        <dbReference type="ARBA" id="ARBA00004123"/>
    </source>
</evidence>
<gene>
    <name evidence="7" type="ORF">BCV70DRAFT_202846</name>
</gene>
<name>A0A317XGX5_9BASI</name>